<name>A0AAP0WZ05_LIQFO</name>
<evidence type="ECO:0000313" key="2">
    <source>
        <dbReference type="Proteomes" id="UP001415857"/>
    </source>
</evidence>
<dbReference type="Proteomes" id="UP001415857">
    <property type="component" value="Unassembled WGS sequence"/>
</dbReference>
<sequence>MSLATALVEPKGKDITRPFPKRGDVKKNIMRKLVKAVKKGVSKMAKVVGITKTPKPGKVVAVEEGAIYKMSFAKFIMAKLIIFLVTLWLSVSCSNCAQTEEVFGDGITAPNACLNCTICPYPCHPQPPPPPVNPSYGAPSPPSGLGNCPETPVQCCQYSPPTPYTYLPYNNYSASQPLALYIKPLCTISSATFLLFLFEFVF</sequence>
<keyword evidence="2" id="KW-1185">Reference proteome</keyword>
<protein>
    <submittedName>
        <fullName evidence="1">Uncharacterized protein</fullName>
    </submittedName>
</protein>
<evidence type="ECO:0000313" key="1">
    <source>
        <dbReference type="EMBL" id="KAK9284587.1"/>
    </source>
</evidence>
<proteinExistence type="predicted"/>
<dbReference type="EMBL" id="JBBPBK010000005">
    <property type="protein sequence ID" value="KAK9284587.1"/>
    <property type="molecule type" value="Genomic_DNA"/>
</dbReference>
<accession>A0AAP0WZ05</accession>
<gene>
    <name evidence="1" type="ORF">L1049_023763</name>
</gene>
<dbReference type="AlphaFoldDB" id="A0AAP0WZ05"/>
<reference evidence="1 2" key="1">
    <citation type="journal article" date="2024" name="Plant J.">
        <title>Genome sequences and population genomics reveal climatic adaptation and genomic divergence between two closely related sweetgum species.</title>
        <authorList>
            <person name="Xu W.Q."/>
            <person name="Ren C.Q."/>
            <person name="Zhang X.Y."/>
            <person name="Comes H.P."/>
            <person name="Liu X.H."/>
            <person name="Li Y.G."/>
            <person name="Kettle C.J."/>
            <person name="Jalonen R."/>
            <person name="Gaisberger H."/>
            <person name="Ma Y.Z."/>
            <person name="Qiu Y.X."/>
        </authorList>
    </citation>
    <scope>NUCLEOTIDE SEQUENCE [LARGE SCALE GENOMIC DNA]</scope>
    <source>
        <strain evidence="1">Hangzhou</strain>
    </source>
</reference>
<comment type="caution">
    <text evidence="1">The sequence shown here is derived from an EMBL/GenBank/DDBJ whole genome shotgun (WGS) entry which is preliminary data.</text>
</comment>
<organism evidence="1 2">
    <name type="scientific">Liquidambar formosana</name>
    <name type="common">Formosan gum</name>
    <dbReference type="NCBI Taxonomy" id="63359"/>
    <lineage>
        <taxon>Eukaryota</taxon>
        <taxon>Viridiplantae</taxon>
        <taxon>Streptophyta</taxon>
        <taxon>Embryophyta</taxon>
        <taxon>Tracheophyta</taxon>
        <taxon>Spermatophyta</taxon>
        <taxon>Magnoliopsida</taxon>
        <taxon>eudicotyledons</taxon>
        <taxon>Gunneridae</taxon>
        <taxon>Pentapetalae</taxon>
        <taxon>Saxifragales</taxon>
        <taxon>Altingiaceae</taxon>
        <taxon>Liquidambar</taxon>
    </lineage>
</organism>